<keyword evidence="3" id="KW-0804">Transcription</keyword>
<dbReference type="RefSeq" id="WP_187224110.1">
    <property type="nucleotide sequence ID" value="NZ_JABVED010000023.1"/>
</dbReference>
<dbReference type="InterPro" id="IPR000524">
    <property type="entry name" value="Tscrpt_reg_HTH_GntR"/>
</dbReference>
<evidence type="ECO:0000256" key="2">
    <source>
        <dbReference type="ARBA" id="ARBA00023125"/>
    </source>
</evidence>
<dbReference type="SMART" id="SM00866">
    <property type="entry name" value="UTRA"/>
    <property type="match status" value="1"/>
</dbReference>
<name>A0ABR7LEV4_9PSEU</name>
<accession>A0ABR7LEV4</accession>
<keyword evidence="6" id="KW-1185">Reference proteome</keyword>
<dbReference type="PROSITE" id="PS50949">
    <property type="entry name" value="HTH_GNTR"/>
    <property type="match status" value="1"/>
</dbReference>
<dbReference type="CDD" id="cd07377">
    <property type="entry name" value="WHTH_GntR"/>
    <property type="match status" value="1"/>
</dbReference>
<feature type="domain" description="HTH gntR-type" evidence="4">
    <location>
        <begin position="2"/>
        <end position="70"/>
    </location>
</feature>
<dbReference type="PANTHER" id="PTHR44846:SF17">
    <property type="entry name" value="GNTR-FAMILY TRANSCRIPTIONAL REGULATOR"/>
    <property type="match status" value="1"/>
</dbReference>
<evidence type="ECO:0000256" key="3">
    <source>
        <dbReference type="ARBA" id="ARBA00023163"/>
    </source>
</evidence>
<comment type="caution">
    <text evidence="5">The sequence shown here is derived from an EMBL/GenBank/DDBJ whole genome shotgun (WGS) entry which is preliminary data.</text>
</comment>
<dbReference type="PANTHER" id="PTHR44846">
    <property type="entry name" value="MANNOSYL-D-GLYCERATE TRANSPORT/METABOLISM SYSTEM REPRESSOR MNGR-RELATED"/>
    <property type="match status" value="1"/>
</dbReference>
<dbReference type="SUPFAM" id="SSF64288">
    <property type="entry name" value="Chorismate lyase-like"/>
    <property type="match status" value="1"/>
</dbReference>
<reference evidence="5 6" key="1">
    <citation type="submission" date="2020-06" db="EMBL/GenBank/DDBJ databases">
        <title>Actinokineospora xiongansis sp. nov., isolated from soil of Baiyangdian.</title>
        <authorList>
            <person name="Zhang X."/>
        </authorList>
    </citation>
    <scope>NUCLEOTIDE SEQUENCE [LARGE SCALE GENOMIC DNA]</scope>
    <source>
        <strain evidence="5 6">HBU206404</strain>
    </source>
</reference>
<keyword evidence="2" id="KW-0238">DNA-binding</keyword>
<keyword evidence="1" id="KW-0805">Transcription regulation</keyword>
<evidence type="ECO:0000259" key="4">
    <source>
        <dbReference type="PROSITE" id="PS50949"/>
    </source>
</evidence>
<dbReference type="Pfam" id="PF07702">
    <property type="entry name" value="UTRA"/>
    <property type="match status" value="1"/>
</dbReference>
<protein>
    <submittedName>
        <fullName evidence="5">GntR family transcriptional regulator</fullName>
    </submittedName>
</protein>
<dbReference type="Proteomes" id="UP000734823">
    <property type="component" value="Unassembled WGS sequence"/>
</dbReference>
<dbReference type="InterPro" id="IPR036388">
    <property type="entry name" value="WH-like_DNA-bd_sf"/>
</dbReference>
<dbReference type="EMBL" id="JABVED010000023">
    <property type="protein sequence ID" value="MBC6451028.1"/>
    <property type="molecule type" value="Genomic_DNA"/>
</dbReference>
<evidence type="ECO:0000313" key="6">
    <source>
        <dbReference type="Proteomes" id="UP000734823"/>
    </source>
</evidence>
<dbReference type="InterPro" id="IPR011663">
    <property type="entry name" value="UTRA"/>
</dbReference>
<sequence>MDTKYRLVADQLIAAIDRGEYPIGSALPPLRELTRRFDVARGTARAAIAVLVTDGLAVVRQGVGTLVCATPARQPQPAPRREHLQLVLSGWTPVGADVATRLGLRTGSLVVHRIRHHRTGQRVVRVDEQWIPETVAGRIAHHTGHDIADFENTPHTDLTTLMRHAGLSPVVAVVTVRARMPAQVDCTTLDIPATQPLLVTDNVVHDSTGKALETTTSIGLSDHSTPMLTIPAL</sequence>
<proteinExistence type="predicted"/>
<evidence type="ECO:0000313" key="5">
    <source>
        <dbReference type="EMBL" id="MBC6451028.1"/>
    </source>
</evidence>
<dbReference type="Gene3D" id="1.10.10.10">
    <property type="entry name" value="Winged helix-like DNA-binding domain superfamily/Winged helix DNA-binding domain"/>
    <property type="match status" value="1"/>
</dbReference>
<gene>
    <name evidence="5" type="ORF">GPZ80_28080</name>
</gene>
<dbReference type="InterPro" id="IPR028978">
    <property type="entry name" value="Chorismate_lyase_/UTRA_dom_sf"/>
</dbReference>
<dbReference type="InterPro" id="IPR036390">
    <property type="entry name" value="WH_DNA-bd_sf"/>
</dbReference>
<dbReference type="Pfam" id="PF00392">
    <property type="entry name" value="GntR"/>
    <property type="match status" value="1"/>
</dbReference>
<dbReference type="InterPro" id="IPR050679">
    <property type="entry name" value="Bact_HTH_transcr_reg"/>
</dbReference>
<evidence type="ECO:0000256" key="1">
    <source>
        <dbReference type="ARBA" id="ARBA00023015"/>
    </source>
</evidence>
<dbReference type="SMART" id="SM00345">
    <property type="entry name" value="HTH_GNTR"/>
    <property type="match status" value="1"/>
</dbReference>
<dbReference type="PRINTS" id="PR00035">
    <property type="entry name" value="HTHGNTR"/>
</dbReference>
<dbReference type="SUPFAM" id="SSF46785">
    <property type="entry name" value="Winged helix' DNA-binding domain"/>
    <property type="match status" value="1"/>
</dbReference>
<organism evidence="5 6">
    <name type="scientific">Actinokineospora xionganensis</name>
    <dbReference type="NCBI Taxonomy" id="2684470"/>
    <lineage>
        <taxon>Bacteria</taxon>
        <taxon>Bacillati</taxon>
        <taxon>Actinomycetota</taxon>
        <taxon>Actinomycetes</taxon>
        <taxon>Pseudonocardiales</taxon>
        <taxon>Pseudonocardiaceae</taxon>
        <taxon>Actinokineospora</taxon>
    </lineage>
</organism>
<dbReference type="Gene3D" id="3.40.1410.10">
    <property type="entry name" value="Chorismate lyase-like"/>
    <property type="match status" value="1"/>
</dbReference>